<dbReference type="Proteomes" id="UP001302676">
    <property type="component" value="Unassembled WGS sequence"/>
</dbReference>
<dbReference type="InterPro" id="IPR046372">
    <property type="entry name" value="PARG_cat_C"/>
</dbReference>
<accession>A0AAN6V4P7</accession>
<dbReference type="PANTHER" id="PTHR12837:SF0">
    <property type="entry name" value="POLY(ADP-RIBOSE) GLYCOHYDROLASE"/>
    <property type="match status" value="1"/>
</dbReference>
<dbReference type="GO" id="GO:0009225">
    <property type="term" value="P:nucleotide-sugar metabolic process"/>
    <property type="evidence" value="ECO:0007669"/>
    <property type="project" value="TreeGrafter"/>
</dbReference>
<feature type="domain" description="PARG helical" evidence="5">
    <location>
        <begin position="90"/>
        <end position="200"/>
    </location>
</feature>
<dbReference type="InterPro" id="IPR048362">
    <property type="entry name" value="PARG_helical"/>
</dbReference>
<name>A0AAN6V4P7_9PEZI</name>
<dbReference type="AlphaFoldDB" id="A0AAN6V4P7"/>
<evidence type="ECO:0000259" key="5">
    <source>
        <dbReference type="Pfam" id="PF20811"/>
    </source>
</evidence>
<dbReference type="GO" id="GO:0005737">
    <property type="term" value="C:cytoplasm"/>
    <property type="evidence" value="ECO:0007669"/>
    <property type="project" value="TreeGrafter"/>
</dbReference>
<dbReference type="GO" id="GO:0006282">
    <property type="term" value="P:regulation of DNA repair"/>
    <property type="evidence" value="ECO:0007669"/>
    <property type="project" value="InterPro"/>
</dbReference>
<evidence type="ECO:0000313" key="6">
    <source>
        <dbReference type="EMBL" id="KAK4144838.1"/>
    </source>
</evidence>
<comment type="similarity">
    <text evidence="1">Belongs to the poly(ADP-ribose) glycohydrolase family.</text>
</comment>
<evidence type="ECO:0000256" key="3">
    <source>
        <dbReference type="ARBA" id="ARBA00022801"/>
    </source>
</evidence>
<dbReference type="GO" id="GO:0005975">
    <property type="term" value="P:carbohydrate metabolic process"/>
    <property type="evidence" value="ECO:0007669"/>
    <property type="project" value="InterPro"/>
</dbReference>
<dbReference type="GeneID" id="87813443"/>
<evidence type="ECO:0000256" key="2">
    <source>
        <dbReference type="ARBA" id="ARBA00012255"/>
    </source>
</evidence>
<protein>
    <recommendedName>
        <fullName evidence="2">poly(ADP-ribose) glycohydrolase</fullName>
        <ecNumber evidence="2">3.2.1.143</ecNumber>
    </recommendedName>
</protein>
<keyword evidence="7" id="KW-1185">Reference proteome</keyword>
<dbReference type="RefSeq" id="XP_062638209.1">
    <property type="nucleotide sequence ID" value="XM_062776830.1"/>
</dbReference>
<dbReference type="GO" id="GO:0005634">
    <property type="term" value="C:nucleus"/>
    <property type="evidence" value="ECO:0007669"/>
    <property type="project" value="TreeGrafter"/>
</dbReference>
<dbReference type="InterPro" id="IPR007724">
    <property type="entry name" value="Poly_GlycHdrlase"/>
</dbReference>
<organism evidence="6 7">
    <name type="scientific">Dichotomopilus funicola</name>
    <dbReference type="NCBI Taxonomy" id="1934379"/>
    <lineage>
        <taxon>Eukaryota</taxon>
        <taxon>Fungi</taxon>
        <taxon>Dikarya</taxon>
        <taxon>Ascomycota</taxon>
        <taxon>Pezizomycotina</taxon>
        <taxon>Sordariomycetes</taxon>
        <taxon>Sordariomycetidae</taxon>
        <taxon>Sordariales</taxon>
        <taxon>Chaetomiaceae</taxon>
        <taxon>Dichotomopilus</taxon>
    </lineage>
</organism>
<comment type="caution">
    <text evidence="6">The sequence shown here is derived from an EMBL/GenBank/DDBJ whole genome shotgun (WGS) entry which is preliminary data.</text>
</comment>
<dbReference type="GO" id="GO:1990966">
    <property type="term" value="P:ATP generation from poly-ADP-D-ribose"/>
    <property type="evidence" value="ECO:0007669"/>
    <property type="project" value="TreeGrafter"/>
</dbReference>
<sequence length="473" mass="52232">MPLEFYILPTSPNYTCLDRFSLYPCPSPPEDSAGNVPFWPIFESLLGPSNLIRSSSPLISLLETISFTLTGSTSPATDHNLLRDAISEFPNFYTRTWPQIAAIALAMPALFPMGYIPVLGRSSTELRLSRKQAACLVVHQFLRTMRAPEWRTDGTHDFGIWYSQEGQRQESATRAYLKAAITYFEEVIPKLDGGEDEWGVVYSLRSLGRESALPDGEACQLGEVQVEVVEEYDVLPGSLGLPGGAAVVSANRYVGFGQSATQEEVHVGTSPEACPVVLVTPPLEDDQVLVVQGAMGMVNVIGQRRNIRLEPMRTSDCAVTRWRERRMLFMDALELDLVEEGSDEGPWILPDLRPGNVDREIRKAYTAFCSEGFTEVRTGFWGCGAFGGDPVVKALILWYAASLAGKRLVVVCDKLSQSVAEELQDLLSSIKAQPSWVAKDIVRLLDGAPGDLVRYQTSSWFRVAAENVVRDAR</sequence>
<feature type="domain" description="PARG catalytic Macro" evidence="4">
    <location>
        <begin position="246"/>
        <end position="413"/>
    </location>
</feature>
<dbReference type="Pfam" id="PF20811">
    <property type="entry name" value="PARG_cat_N"/>
    <property type="match status" value="1"/>
</dbReference>
<dbReference type="EC" id="3.2.1.143" evidence="2"/>
<dbReference type="EMBL" id="MU853573">
    <property type="protein sequence ID" value="KAK4144838.1"/>
    <property type="molecule type" value="Genomic_DNA"/>
</dbReference>
<dbReference type="Pfam" id="PF05028">
    <property type="entry name" value="PARG_cat_C"/>
    <property type="match status" value="1"/>
</dbReference>
<keyword evidence="3" id="KW-0378">Hydrolase</keyword>
<dbReference type="GO" id="GO:0004649">
    <property type="term" value="F:poly(ADP-ribose) glycohydrolase activity"/>
    <property type="evidence" value="ECO:0007669"/>
    <property type="project" value="UniProtKB-EC"/>
</dbReference>
<proteinExistence type="inferred from homology"/>
<reference evidence="6" key="2">
    <citation type="submission" date="2023-05" db="EMBL/GenBank/DDBJ databases">
        <authorList>
            <consortium name="Lawrence Berkeley National Laboratory"/>
            <person name="Steindorff A."/>
            <person name="Hensen N."/>
            <person name="Bonometti L."/>
            <person name="Westerberg I."/>
            <person name="Brannstrom I.O."/>
            <person name="Guillou S."/>
            <person name="Cros-Aarteil S."/>
            <person name="Calhoun S."/>
            <person name="Haridas S."/>
            <person name="Kuo A."/>
            <person name="Mondo S."/>
            <person name="Pangilinan J."/>
            <person name="Riley R."/>
            <person name="Labutti K."/>
            <person name="Andreopoulos B."/>
            <person name="Lipzen A."/>
            <person name="Chen C."/>
            <person name="Yanf M."/>
            <person name="Daum C."/>
            <person name="Ng V."/>
            <person name="Clum A."/>
            <person name="Ohm R."/>
            <person name="Martin F."/>
            <person name="Silar P."/>
            <person name="Natvig D."/>
            <person name="Lalanne C."/>
            <person name="Gautier V."/>
            <person name="Ament-Velasquez S.L."/>
            <person name="Kruys A."/>
            <person name="Hutchinson M.I."/>
            <person name="Powell A.J."/>
            <person name="Barry K."/>
            <person name="Miller A.N."/>
            <person name="Grigoriev I.V."/>
            <person name="Debuchy R."/>
            <person name="Gladieux P."/>
            <person name="Thoren M.H."/>
            <person name="Johannesson H."/>
        </authorList>
    </citation>
    <scope>NUCLEOTIDE SEQUENCE</scope>
    <source>
        <strain evidence="6">CBS 141.50</strain>
    </source>
</reference>
<dbReference type="PANTHER" id="PTHR12837">
    <property type="entry name" value="POLY ADP-RIBOSE GLYCOHYDROLASE"/>
    <property type="match status" value="1"/>
</dbReference>
<reference evidence="6" key="1">
    <citation type="journal article" date="2023" name="Mol. Phylogenet. Evol.">
        <title>Genome-scale phylogeny and comparative genomics of the fungal order Sordariales.</title>
        <authorList>
            <person name="Hensen N."/>
            <person name="Bonometti L."/>
            <person name="Westerberg I."/>
            <person name="Brannstrom I.O."/>
            <person name="Guillou S."/>
            <person name="Cros-Aarteil S."/>
            <person name="Calhoun S."/>
            <person name="Haridas S."/>
            <person name="Kuo A."/>
            <person name="Mondo S."/>
            <person name="Pangilinan J."/>
            <person name="Riley R."/>
            <person name="LaButti K."/>
            <person name="Andreopoulos B."/>
            <person name="Lipzen A."/>
            <person name="Chen C."/>
            <person name="Yan M."/>
            <person name="Daum C."/>
            <person name="Ng V."/>
            <person name="Clum A."/>
            <person name="Steindorff A."/>
            <person name="Ohm R.A."/>
            <person name="Martin F."/>
            <person name="Silar P."/>
            <person name="Natvig D.O."/>
            <person name="Lalanne C."/>
            <person name="Gautier V."/>
            <person name="Ament-Velasquez S.L."/>
            <person name="Kruys A."/>
            <person name="Hutchinson M.I."/>
            <person name="Powell A.J."/>
            <person name="Barry K."/>
            <person name="Miller A.N."/>
            <person name="Grigoriev I.V."/>
            <person name="Debuchy R."/>
            <person name="Gladieux P."/>
            <person name="Hiltunen Thoren M."/>
            <person name="Johannesson H."/>
        </authorList>
    </citation>
    <scope>NUCLEOTIDE SEQUENCE</scope>
    <source>
        <strain evidence="6">CBS 141.50</strain>
    </source>
</reference>
<gene>
    <name evidence="6" type="ORF">C8A04DRAFT_11087</name>
</gene>
<evidence type="ECO:0000259" key="4">
    <source>
        <dbReference type="Pfam" id="PF05028"/>
    </source>
</evidence>
<evidence type="ECO:0000256" key="1">
    <source>
        <dbReference type="ARBA" id="ARBA00009545"/>
    </source>
</evidence>
<evidence type="ECO:0000313" key="7">
    <source>
        <dbReference type="Proteomes" id="UP001302676"/>
    </source>
</evidence>